<gene>
    <name evidence="3" type="ORF">LTRI10_LOCUS16131</name>
</gene>
<keyword evidence="1" id="KW-1133">Transmembrane helix</keyword>
<protein>
    <recommendedName>
        <fullName evidence="5">Plant thionin family protein</fullName>
    </recommendedName>
</protein>
<feature type="transmembrane region" description="Helical" evidence="1">
    <location>
        <begin position="12"/>
        <end position="32"/>
    </location>
</feature>
<accession>A0AAV2DK65</accession>
<reference evidence="3 4" key="1">
    <citation type="submission" date="2024-04" db="EMBL/GenBank/DDBJ databases">
        <authorList>
            <person name="Fracassetti M."/>
        </authorList>
    </citation>
    <scope>NUCLEOTIDE SEQUENCE [LARGE SCALE GENOMIC DNA]</scope>
</reference>
<feature type="signal peptide" evidence="2">
    <location>
        <begin position="1"/>
        <end position="22"/>
    </location>
</feature>
<proteinExistence type="predicted"/>
<dbReference type="Proteomes" id="UP001497516">
    <property type="component" value="Chromosome 3"/>
</dbReference>
<organism evidence="3 4">
    <name type="scientific">Linum trigynum</name>
    <dbReference type="NCBI Taxonomy" id="586398"/>
    <lineage>
        <taxon>Eukaryota</taxon>
        <taxon>Viridiplantae</taxon>
        <taxon>Streptophyta</taxon>
        <taxon>Embryophyta</taxon>
        <taxon>Tracheophyta</taxon>
        <taxon>Spermatophyta</taxon>
        <taxon>Magnoliopsida</taxon>
        <taxon>eudicotyledons</taxon>
        <taxon>Gunneridae</taxon>
        <taxon>Pentapetalae</taxon>
        <taxon>rosids</taxon>
        <taxon>fabids</taxon>
        <taxon>Malpighiales</taxon>
        <taxon>Linaceae</taxon>
        <taxon>Linum</taxon>
    </lineage>
</organism>
<evidence type="ECO:0008006" key="5">
    <source>
        <dbReference type="Google" id="ProtNLM"/>
    </source>
</evidence>
<evidence type="ECO:0000313" key="3">
    <source>
        <dbReference type="EMBL" id="CAL1374253.1"/>
    </source>
</evidence>
<dbReference type="EMBL" id="OZ034816">
    <property type="protein sequence ID" value="CAL1374253.1"/>
    <property type="molecule type" value="Genomic_DNA"/>
</dbReference>
<keyword evidence="1" id="KW-0812">Transmembrane</keyword>
<evidence type="ECO:0000256" key="1">
    <source>
        <dbReference type="SAM" id="Phobius"/>
    </source>
</evidence>
<keyword evidence="2" id="KW-0732">Signal</keyword>
<evidence type="ECO:0000313" key="4">
    <source>
        <dbReference type="Proteomes" id="UP001497516"/>
    </source>
</evidence>
<evidence type="ECO:0000256" key="2">
    <source>
        <dbReference type="SAM" id="SignalP"/>
    </source>
</evidence>
<dbReference type="AlphaFoldDB" id="A0AAV2DK65"/>
<keyword evidence="4" id="KW-1185">Reference proteome</keyword>
<sequence>MTMLNNNMSSLAIIIRVVMVAAVMVTMTTVRVGEAMAHGCMSECVPQCERETGGSSPECVEACSSLCINVMGIAASESSMVPVQSPVADVASELNI</sequence>
<keyword evidence="1" id="KW-0472">Membrane</keyword>
<name>A0AAV2DK65_9ROSI</name>
<feature type="chain" id="PRO_5043438549" description="Plant thionin family protein" evidence="2">
    <location>
        <begin position="23"/>
        <end position="96"/>
    </location>
</feature>